<dbReference type="RefSeq" id="WP_131168186.1">
    <property type="nucleotide sequence ID" value="NZ_SDMQ01000008.1"/>
</dbReference>
<feature type="domain" description="Glycosyltransferase 2-like" evidence="4">
    <location>
        <begin position="6"/>
        <end position="141"/>
    </location>
</feature>
<accession>A0A4Q9KEV8</accession>
<keyword evidence="2" id="KW-0328">Glycosyltransferase</keyword>
<name>A0A4Q9KEV8_9ACTN</name>
<dbReference type="InterPro" id="IPR001173">
    <property type="entry name" value="Glyco_trans_2-like"/>
</dbReference>
<reference evidence="5 6" key="1">
    <citation type="submission" date="2019-01" db="EMBL/GenBank/DDBJ databases">
        <title>Lactibacter flavus gen. nov., sp. nov., a novel bacterium of the family Propionibacteriaceae isolated from raw milk and dairy products.</title>
        <authorList>
            <person name="Huptas C."/>
            <person name="Wenning M."/>
            <person name="Breitenwieser F."/>
            <person name="Doll E."/>
            <person name="Von Neubeck M."/>
            <person name="Busse H.-J."/>
            <person name="Scherer S."/>
        </authorList>
    </citation>
    <scope>NUCLEOTIDE SEQUENCE [LARGE SCALE GENOMIC DNA]</scope>
    <source>
        <strain evidence="5 6">KCTC 33808</strain>
    </source>
</reference>
<dbReference type="AlphaFoldDB" id="A0A4Q9KEV8"/>
<dbReference type="Gene3D" id="3.90.550.10">
    <property type="entry name" value="Spore Coat Polysaccharide Biosynthesis Protein SpsA, Chain A"/>
    <property type="match status" value="1"/>
</dbReference>
<evidence type="ECO:0000256" key="1">
    <source>
        <dbReference type="ARBA" id="ARBA00006739"/>
    </source>
</evidence>
<dbReference type="PANTHER" id="PTHR43685:SF5">
    <property type="entry name" value="GLYCOSYLTRANSFERASE EPSE-RELATED"/>
    <property type="match status" value="1"/>
</dbReference>
<keyword evidence="3 5" id="KW-0808">Transferase</keyword>
<keyword evidence="6" id="KW-1185">Reference proteome</keyword>
<dbReference type="EMBL" id="SDMQ01000008">
    <property type="protein sequence ID" value="TBT84257.1"/>
    <property type="molecule type" value="Genomic_DNA"/>
</dbReference>
<dbReference type="GO" id="GO:0016757">
    <property type="term" value="F:glycosyltransferase activity"/>
    <property type="evidence" value="ECO:0007669"/>
    <property type="project" value="UniProtKB-KW"/>
</dbReference>
<proteinExistence type="inferred from homology"/>
<protein>
    <submittedName>
        <fullName evidence="5">Glycosyltransferase</fullName>
    </submittedName>
</protein>
<organism evidence="5 6">
    <name type="scientific">Propioniciclava sinopodophylli</name>
    <dbReference type="NCBI Taxonomy" id="1837344"/>
    <lineage>
        <taxon>Bacteria</taxon>
        <taxon>Bacillati</taxon>
        <taxon>Actinomycetota</taxon>
        <taxon>Actinomycetes</taxon>
        <taxon>Propionibacteriales</taxon>
        <taxon>Propionibacteriaceae</taxon>
        <taxon>Propioniciclava</taxon>
    </lineage>
</organism>
<evidence type="ECO:0000313" key="5">
    <source>
        <dbReference type="EMBL" id="TBT84257.1"/>
    </source>
</evidence>
<dbReference type="Proteomes" id="UP000292373">
    <property type="component" value="Unassembled WGS sequence"/>
</dbReference>
<dbReference type="Pfam" id="PF00535">
    <property type="entry name" value="Glycos_transf_2"/>
    <property type="match status" value="1"/>
</dbReference>
<dbReference type="InterPro" id="IPR029044">
    <property type="entry name" value="Nucleotide-diphossugar_trans"/>
</dbReference>
<sequence length="277" mass="30467">MPEPFSVLLPVYRGDDAGFFERAITSVTRDQELRPDELVVVVDGPVPAPIAAVLRRTEAGELTAGVPVRVVALPTNLGLAGALQAGLAACRHEVVARADADDVSLPQRFARQVPLMADVDLLSSAVVEFEADEAQPGLQRAWPADPEEIARLARLADPFNHPSVVYRRSAVAAAGGYQHLARLEDYWLFVRMLHAGARVTNAAEPLVLYRVGAGAYRRRGGWELFRSELVLQGRMLRLGFTTPAQFARNLVVRGVWRFVPPALRRPAYAAFTRWRDA</sequence>
<dbReference type="InterPro" id="IPR050834">
    <property type="entry name" value="Glycosyltransf_2"/>
</dbReference>
<evidence type="ECO:0000256" key="3">
    <source>
        <dbReference type="ARBA" id="ARBA00022679"/>
    </source>
</evidence>
<evidence type="ECO:0000259" key="4">
    <source>
        <dbReference type="Pfam" id="PF00535"/>
    </source>
</evidence>
<dbReference type="SUPFAM" id="SSF53448">
    <property type="entry name" value="Nucleotide-diphospho-sugar transferases"/>
    <property type="match status" value="1"/>
</dbReference>
<gene>
    <name evidence="5" type="ORF">ET989_08885</name>
</gene>
<evidence type="ECO:0000313" key="6">
    <source>
        <dbReference type="Proteomes" id="UP000292373"/>
    </source>
</evidence>
<comment type="similarity">
    <text evidence="1">Belongs to the glycosyltransferase 2 family.</text>
</comment>
<comment type="caution">
    <text evidence="5">The sequence shown here is derived from an EMBL/GenBank/DDBJ whole genome shotgun (WGS) entry which is preliminary data.</text>
</comment>
<dbReference type="PANTHER" id="PTHR43685">
    <property type="entry name" value="GLYCOSYLTRANSFERASE"/>
    <property type="match status" value="1"/>
</dbReference>
<evidence type="ECO:0000256" key="2">
    <source>
        <dbReference type="ARBA" id="ARBA00022676"/>
    </source>
</evidence>
<dbReference type="OrthoDB" id="7665907at2"/>